<feature type="compositionally biased region" description="Basic and acidic residues" evidence="1">
    <location>
        <begin position="108"/>
        <end position="117"/>
    </location>
</feature>
<accession>A0ABX6ESG8</accession>
<name>A0ABX6ESG8_KLUMA</name>
<evidence type="ECO:0000256" key="1">
    <source>
        <dbReference type="SAM" id="MobiDB-lite"/>
    </source>
</evidence>
<dbReference type="Proteomes" id="UP000422736">
    <property type="component" value="Chromosome 2"/>
</dbReference>
<feature type="region of interest" description="Disordered" evidence="1">
    <location>
        <begin position="96"/>
        <end position="120"/>
    </location>
</feature>
<dbReference type="EMBL" id="CP015055">
    <property type="protein sequence ID" value="QGN14694.1"/>
    <property type="molecule type" value="Genomic_DNA"/>
</dbReference>
<evidence type="ECO:0000313" key="2">
    <source>
        <dbReference type="EMBL" id="QGN14694.1"/>
    </source>
</evidence>
<evidence type="ECO:0000313" key="3">
    <source>
        <dbReference type="Proteomes" id="UP000422736"/>
    </source>
</evidence>
<keyword evidence="3" id="KW-1185">Reference proteome</keyword>
<protein>
    <submittedName>
        <fullName evidence="2">Protein YGR126W</fullName>
    </submittedName>
</protein>
<sequence length="153" mass="17433">MQVLQEIIMASHSNSTSSPVSKVVTPRDVEEYVKENALIDDTESVTSLKASNIDLKKKAIPDFNQPAIDGAEFPEEYEVETRTGLVKVSTLHKLNRQDTRVTQHSSKKGIEKEHEPHGYNAEKLQKRIEQNQKEIDNYHNRSGFKKLLDKIFG</sequence>
<reference evidence="2 3" key="1">
    <citation type="submission" date="2016-03" db="EMBL/GenBank/DDBJ databases">
        <title>How can Kluyveromyces marxianus grow so fast - potential evolutionary course in Saccharomyces Complex revealed by comparative genomics.</title>
        <authorList>
            <person name="Mo W."/>
            <person name="Lu W."/>
            <person name="Yang X."/>
            <person name="Qi J."/>
            <person name="Lv H."/>
        </authorList>
    </citation>
    <scope>NUCLEOTIDE SEQUENCE [LARGE SCALE GENOMIC DNA]</scope>
    <source>
        <strain evidence="2 3">FIM1</strain>
    </source>
</reference>
<organism evidence="2 3">
    <name type="scientific">Kluyveromyces marxianus</name>
    <name type="common">Yeast</name>
    <name type="synonym">Candida kefyr</name>
    <dbReference type="NCBI Taxonomy" id="4911"/>
    <lineage>
        <taxon>Eukaryota</taxon>
        <taxon>Fungi</taxon>
        <taxon>Dikarya</taxon>
        <taxon>Ascomycota</taxon>
        <taxon>Saccharomycotina</taxon>
        <taxon>Saccharomycetes</taxon>
        <taxon>Saccharomycetales</taxon>
        <taxon>Saccharomycetaceae</taxon>
        <taxon>Kluyveromyces</taxon>
    </lineage>
</organism>
<proteinExistence type="predicted"/>
<gene>
    <name evidence="2" type="ORF">FIM1_1361</name>
</gene>